<reference evidence="2" key="1">
    <citation type="journal article" date="2018" name="PLoS ONE">
        <title>Chinook salmon (Oncorhynchus tshawytscha) genome and transcriptome.</title>
        <authorList>
            <person name="Christensen K.A."/>
            <person name="Leong J.S."/>
            <person name="Sakhrani D."/>
            <person name="Biagi C.A."/>
            <person name="Minkley D.R."/>
            <person name="Withler R.E."/>
            <person name="Rondeau E.B."/>
            <person name="Koop B.F."/>
            <person name="Devlin R.H."/>
        </authorList>
    </citation>
    <scope>NUCLEOTIDE SEQUENCE [LARGE SCALE GENOMIC DNA]</scope>
</reference>
<evidence type="ECO:0008006" key="3">
    <source>
        <dbReference type="Google" id="ProtNLM"/>
    </source>
</evidence>
<evidence type="ECO:0000313" key="1">
    <source>
        <dbReference type="Ensembl" id="ENSOTSP00005144839.1"/>
    </source>
</evidence>
<proteinExistence type="predicted"/>
<dbReference type="Gene3D" id="3.30.420.10">
    <property type="entry name" value="Ribonuclease H-like superfamily/Ribonuclease H"/>
    <property type="match status" value="1"/>
</dbReference>
<sequence length="73" mass="8632">MMDGAKYKDILEGNLFQSSRDLRLGRRFTFQQDNDTKHTAKATLEWFKWKHLNVLEWPSQAQTSIQLRICGMT</sequence>
<reference evidence="1" key="3">
    <citation type="submission" date="2025-09" db="UniProtKB">
        <authorList>
            <consortium name="Ensembl"/>
        </authorList>
    </citation>
    <scope>IDENTIFICATION</scope>
</reference>
<evidence type="ECO:0000313" key="2">
    <source>
        <dbReference type="Proteomes" id="UP000694402"/>
    </source>
</evidence>
<dbReference type="InterPro" id="IPR036397">
    <property type="entry name" value="RNaseH_sf"/>
</dbReference>
<reference evidence="1" key="2">
    <citation type="submission" date="2025-08" db="UniProtKB">
        <authorList>
            <consortium name="Ensembl"/>
        </authorList>
    </citation>
    <scope>IDENTIFICATION</scope>
</reference>
<dbReference type="GeneTree" id="ENSGT01150000287391"/>
<name>A0AAZ3RYA0_ONCTS</name>
<dbReference type="GO" id="GO:0003676">
    <property type="term" value="F:nucleic acid binding"/>
    <property type="evidence" value="ECO:0007669"/>
    <property type="project" value="InterPro"/>
</dbReference>
<organism evidence="1 2">
    <name type="scientific">Oncorhynchus tshawytscha</name>
    <name type="common">Chinook salmon</name>
    <name type="synonym">Salmo tshawytscha</name>
    <dbReference type="NCBI Taxonomy" id="74940"/>
    <lineage>
        <taxon>Eukaryota</taxon>
        <taxon>Metazoa</taxon>
        <taxon>Chordata</taxon>
        <taxon>Craniata</taxon>
        <taxon>Vertebrata</taxon>
        <taxon>Euteleostomi</taxon>
        <taxon>Actinopterygii</taxon>
        <taxon>Neopterygii</taxon>
        <taxon>Teleostei</taxon>
        <taxon>Protacanthopterygii</taxon>
        <taxon>Salmoniformes</taxon>
        <taxon>Salmonidae</taxon>
        <taxon>Salmoninae</taxon>
        <taxon>Oncorhynchus</taxon>
    </lineage>
</organism>
<dbReference type="Ensembl" id="ENSOTST00005183918.1">
    <property type="protein sequence ID" value="ENSOTSP00005144839.1"/>
    <property type="gene ID" value="ENSOTSG00005050359.1"/>
</dbReference>
<keyword evidence="2" id="KW-1185">Reference proteome</keyword>
<accession>A0AAZ3RYA0</accession>
<dbReference type="Proteomes" id="UP000694402">
    <property type="component" value="Unassembled WGS sequence"/>
</dbReference>
<protein>
    <recommendedName>
        <fullName evidence="3">Transposase</fullName>
    </recommendedName>
</protein>
<dbReference type="AlphaFoldDB" id="A0AAZ3RYA0"/>